<reference evidence="3" key="1">
    <citation type="submission" date="2016-06" db="EMBL/GenBank/DDBJ databases">
        <authorList>
            <person name="Hehemann J.-H."/>
            <person name="Arevalo P."/>
            <person name="Datta M.S."/>
            <person name="Polz M.F."/>
        </authorList>
    </citation>
    <scope>NUCLEOTIDE SEQUENCE [LARGE SCALE GENOMIC DNA]</scope>
    <source>
        <strain evidence="3">9CSC122</strain>
    </source>
</reference>
<dbReference type="Gene3D" id="3.40.630.30">
    <property type="match status" value="1"/>
</dbReference>
<keyword evidence="3" id="KW-1185">Reference proteome</keyword>
<dbReference type="InterPro" id="IPR039143">
    <property type="entry name" value="GNPNAT1-like"/>
</dbReference>
<dbReference type="RefSeq" id="WP_065576319.1">
    <property type="nucleotide sequence ID" value="NZ_JBNGCH010000178.1"/>
</dbReference>
<proteinExistence type="predicted"/>
<dbReference type="GO" id="GO:0004343">
    <property type="term" value="F:glucosamine 6-phosphate N-acetyltransferase activity"/>
    <property type="evidence" value="ECO:0007669"/>
    <property type="project" value="TreeGrafter"/>
</dbReference>
<dbReference type="PROSITE" id="PS51186">
    <property type="entry name" value="GNAT"/>
    <property type="match status" value="1"/>
</dbReference>
<gene>
    <name evidence="2" type="ORF">A6E14_17690</name>
</gene>
<name>A0A1B9R2E9_9VIBR</name>
<dbReference type="PANTHER" id="PTHR13355">
    <property type="entry name" value="GLUCOSAMINE 6-PHOSPHATE N-ACETYLTRANSFERASE"/>
    <property type="match status" value="1"/>
</dbReference>
<dbReference type="CDD" id="cd04301">
    <property type="entry name" value="NAT_SF"/>
    <property type="match status" value="1"/>
</dbReference>
<feature type="domain" description="N-acetyltransferase" evidence="1">
    <location>
        <begin position="2"/>
        <end position="148"/>
    </location>
</feature>
<dbReference type="Pfam" id="PF00583">
    <property type="entry name" value="Acetyltransf_1"/>
    <property type="match status" value="1"/>
</dbReference>
<dbReference type="PANTHER" id="PTHR13355:SF11">
    <property type="entry name" value="GLUCOSAMINE 6-PHOSPHATE N-ACETYLTRANSFERASE"/>
    <property type="match status" value="1"/>
</dbReference>
<accession>A0A1B9R2E9</accession>
<dbReference type="SUPFAM" id="SSF55729">
    <property type="entry name" value="Acyl-CoA N-acyltransferases (Nat)"/>
    <property type="match status" value="1"/>
</dbReference>
<evidence type="ECO:0000259" key="1">
    <source>
        <dbReference type="PROSITE" id="PS51186"/>
    </source>
</evidence>
<dbReference type="EMBL" id="MAJZ01000178">
    <property type="protein sequence ID" value="OCH78476.1"/>
    <property type="molecule type" value="Genomic_DNA"/>
</dbReference>
<dbReference type="InterPro" id="IPR000182">
    <property type="entry name" value="GNAT_dom"/>
</dbReference>
<organism evidence="2 3">
    <name type="scientific">Vibrio genomosp. F10</name>
    <dbReference type="NCBI Taxonomy" id="723171"/>
    <lineage>
        <taxon>Bacteria</taxon>
        <taxon>Pseudomonadati</taxon>
        <taxon>Pseudomonadota</taxon>
        <taxon>Gammaproteobacteria</taxon>
        <taxon>Vibrionales</taxon>
        <taxon>Vibrionaceae</taxon>
        <taxon>Vibrio</taxon>
    </lineage>
</organism>
<dbReference type="InterPro" id="IPR016181">
    <property type="entry name" value="Acyl_CoA_acyltransferase"/>
</dbReference>
<evidence type="ECO:0000313" key="2">
    <source>
        <dbReference type="EMBL" id="OCH78476.1"/>
    </source>
</evidence>
<keyword evidence="2" id="KW-0808">Transferase</keyword>
<comment type="caution">
    <text evidence="2">The sequence shown here is derived from an EMBL/GenBank/DDBJ whole genome shotgun (WGS) entry which is preliminary data.</text>
</comment>
<dbReference type="AlphaFoldDB" id="A0A1B9R2E9"/>
<evidence type="ECO:0000313" key="3">
    <source>
        <dbReference type="Proteomes" id="UP000093173"/>
    </source>
</evidence>
<protein>
    <submittedName>
        <fullName evidence="2">GNAT family acetyltransferase</fullName>
    </submittedName>
</protein>
<sequence>MEFIRIANQDDLPGLLKLYKELRGNDPERTAEQLGPTWEEMLNDANTMVVVAEVDGTLASTCQLGIVPTVTNAGKPFGIVEHVITSEAFRRMGLSQKVMERALELAWSKGCYQVVLLSGETRTSAHRLYEKVGFQSGIEKGFVIKAPQ</sequence>
<dbReference type="Proteomes" id="UP000093173">
    <property type="component" value="Unassembled WGS sequence"/>
</dbReference>